<accession>A0ABV8MPL0</accession>
<comment type="subcellular location">
    <subcellularLocation>
        <location evidence="2">Cell membrane</location>
        <topology evidence="2">Lipid-anchor</topology>
    </subcellularLocation>
</comment>
<dbReference type="PANTHER" id="PTHR30203">
    <property type="entry name" value="OUTER MEMBRANE CATION EFFLUX PROTEIN"/>
    <property type="match status" value="1"/>
</dbReference>
<gene>
    <name evidence="4" type="ORF">ACFOW7_06530</name>
</gene>
<dbReference type="EMBL" id="JBHSBU010000001">
    <property type="protein sequence ID" value="MFC4159011.1"/>
    <property type="molecule type" value="Genomic_DNA"/>
</dbReference>
<name>A0ABV8MPL0_9NEIS</name>
<dbReference type="RefSeq" id="WP_378162297.1">
    <property type="nucleotide sequence ID" value="NZ_JBHSBU010000001.1"/>
</dbReference>
<evidence type="ECO:0000313" key="4">
    <source>
        <dbReference type="EMBL" id="MFC4159011.1"/>
    </source>
</evidence>
<keyword evidence="3" id="KW-0175">Coiled coil</keyword>
<dbReference type="NCBIfam" id="TIGR01845">
    <property type="entry name" value="outer_NodT"/>
    <property type="match status" value="1"/>
</dbReference>
<keyword evidence="2" id="KW-0564">Palmitate</keyword>
<comment type="similarity">
    <text evidence="1 2">Belongs to the outer membrane factor (OMF) (TC 1.B.17) family.</text>
</comment>
<keyword evidence="2" id="KW-0812">Transmembrane</keyword>
<comment type="caution">
    <text evidence="4">The sequence shown here is derived from an EMBL/GenBank/DDBJ whole genome shotgun (WGS) entry which is preliminary data.</text>
</comment>
<sequence length="460" mass="48678">MSFPLPPRLGGALLALVVSGCALVGPEYRTPTVEVAATWQEALPHGGSTGELLDWWRSFDDSTLDLLQAEAVKAGPTLALAAARLDAARAEQDSATANGLPGANLKGNAQRIEDGQSTRQGLLDASWEIDLFGGLQRGREAAAAQVEARQAQWHEARVSLAAEVAGEYVRYRACRLLEQQQGDHLASLERTARTTTSAVQAGLSAPADGALADAGAAAARARLLSQQAECQLSVKSLVALTGLAEPTLRHHLDHGRQTLPQPAAVAVQSVPLHWLSQRPDLVAAERSVAAASAAIGQAQARRYPRLSLLGSISSDSRSSNWSFGPSLSLSLFDGGAGQAAVWSRQADHRASIATYRQTVRQAVREVEQALVQLDSASRREADIAASASGYHRHFAAAEQMWQVGAGSLLTLEQSRRDAQAAEQALITVRRDRLLHAIDLYKALGGGWQAAGSPSSLAESS</sequence>
<evidence type="ECO:0000313" key="5">
    <source>
        <dbReference type="Proteomes" id="UP001595791"/>
    </source>
</evidence>
<evidence type="ECO:0000256" key="3">
    <source>
        <dbReference type="SAM" id="Coils"/>
    </source>
</evidence>
<keyword evidence="5" id="KW-1185">Reference proteome</keyword>
<organism evidence="4 5">
    <name type="scientific">Chitinimonas lacunae</name>
    <dbReference type="NCBI Taxonomy" id="1963018"/>
    <lineage>
        <taxon>Bacteria</taxon>
        <taxon>Pseudomonadati</taxon>
        <taxon>Pseudomonadota</taxon>
        <taxon>Betaproteobacteria</taxon>
        <taxon>Neisseriales</taxon>
        <taxon>Chitinibacteraceae</taxon>
        <taxon>Chitinimonas</taxon>
    </lineage>
</organism>
<dbReference type="Gene3D" id="1.20.1600.10">
    <property type="entry name" value="Outer membrane efflux proteins (OEP)"/>
    <property type="match status" value="1"/>
</dbReference>
<reference evidence="5" key="1">
    <citation type="journal article" date="2019" name="Int. J. Syst. Evol. Microbiol.">
        <title>The Global Catalogue of Microorganisms (GCM) 10K type strain sequencing project: providing services to taxonomists for standard genome sequencing and annotation.</title>
        <authorList>
            <consortium name="The Broad Institute Genomics Platform"/>
            <consortium name="The Broad Institute Genome Sequencing Center for Infectious Disease"/>
            <person name="Wu L."/>
            <person name="Ma J."/>
        </authorList>
    </citation>
    <scope>NUCLEOTIDE SEQUENCE [LARGE SCALE GENOMIC DNA]</scope>
    <source>
        <strain evidence="5">LMG 29894</strain>
    </source>
</reference>
<dbReference type="SUPFAM" id="SSF56954">
    <property type="entry name" value="Outer membrane efflux proteins (OEP)"/>
    <property type="match status" value="1"/>
</dbReference>
<keyword evidence="2" id="KW-1134">Transmembrane beta strand</keyword>
<protein>
    <submittedName>
        <fullName evidence="4">Efflux transporter outer membrane subunit</fullName>
    </submittedName>
</protein>
<keyword evidence="2" id="KW-0472">Membrane</keyword>
<evidence type="ECO:0000256" key="2">
    <source>
        <dbReference type="RuleBase" id="RU362097"/>
    </source>
</evidence>
<dbReference type="InterPro" id="IPR010131">
    <property type="entry name" value="MdtP/NodT-like"/>
</dbReference>
<keyword evidence="2" id="KW-0449">Lipoprotein</keyword>
<dbReference type="Proteomes" id="UP001595791">
    <property type="component" value="Unassembled WGS sequence"/>
</dbReference>
<proteinExistence type="inferred from homology"/>
<dbReference type="Pfam" id="PF02321">
    <property type="entry name" value="OEP"/>
    <property type="match status" value="2"/>
</dbReference>
<feature type="coiled-coil region" evidence="3">
    <location>
        <begin position="352"/>
        <end position="379"/>
    </location>
</feature>
<dbReference type="InterPro" id="IPR003423">
    <property type="entry name" value="OMP_efflux"/>
</dbReference>
<evidence type="ECO:0000256" key="1">
    <source>
        <dbReference type="ARBA" id="ARBA00007613"/>
    </source>
</evidence>
<dbReference type="Gene3D" id="2.20.200.10">
    <property type="entry name" value="Outer membrane efflux proteins (OEP)"/>
    <property type="match status" value="1"/>
</dbReference>